<organism evidence="1 2">
    <name type="scientific">Tabrizicola soli</name>
    <dbReference type="NCBI Taxonomy" id="2185115"/>
    <lineage>
        <taxon>Bacteria</taxon>
        <taxon>Pseudomonadati</taxon>
        <taxon>Pseudomonadota</taxon>
        <taxon>Alphaproteobacteria</taxon>
        <taxon>Rhodobacterales</taxon>
        <taxon>Paracoccaceae</taxon>
        <taxon>Tabrizicola</taxon>
    </lineage>
</organism>
<evidence type="ECO:0000313" key="2">
    <source>
        <dbReference type="Proteomes" id="UP001595445"/>
    </source>
</evidence>
<dbReference type="Proteomes" id="UP001595445">
    <property type="component" value="Unassembled WGS sequence"/>
</dbReference>
<keyword evidence="2" id="KW-1185">Reference proteome</keyword>
<dbReference type="RefSeq" id="WP_197642614.1">
    <property type="nucleotide sequence ID" value="NZ_JAEACP010000005.1"/>
</dbReference>
<evidence type="ECO:0000313" key="1">
    <source>
        <dbReference type="EMBL" id="MFC3084812.1"/>
    </source>
</evidence>
<sequence length="220" mass="23319">MGAGAALLPALEARLAEERLEVLGGFAVAGDEAGFPPGTRTLLLLGPREPEFWAHLTAAPEWDGAPDPVDRWSRRVIGRIACDLGAKALFPFGGPPYHPFYQWALRTGRAWDSPVRLLVHAGQGLMVSFRGALALREAVPVPPPVAKPCGTCPAPCLSACPAGALGAAGYDVPACHAFLDRPEGAECMTGGCLVRRACPLSQSYARLPEQSAYHMGKFHK</sequence>
<protein>
    <submittedName>
        <fullName evidence="1">Ferredoxin</fullName>
    </submittedName>
</protein>
<reference evidence="2" key="1">
    <citation type="journal article" date="2019" name="Int. J. Syst. Evol. Microbiol.">
        <title>The Global Catalogue of Microorganisms (GCM) 10K type strain sequencing project: providing services to taxonomists for standard genome sequencing and annotation.</title>
        <authorList>
            <consortium name="The Broad Institute Genomics Platform"/>
            <consortium name="The Broad Institute Genome Sequencing Center for Infectious Disease"/>
            <person name="Wu L."/>
            <person name="Ma J."/>
        </authorList>
    </citation>
    <scope>NUCLEOTIDE SEQUENCE [LARGE SCALE GENOMIC DNA]</scope>
    <source>
        <strain evidence="2">KCTC 62102</strain>
    </source>
</reference>
<gene>
    <name evidence="1" type="ORF">ACFOD6_02010</name>
</gene>
<dbReference type="EMBL" id="JBHRSM010000001">
    <property type="protein sequence ID" value="MFC3084812.1"/>
    <property type="molecule type" value="Genomic_DNA"/>
</dbReference>
<proteinExistence type="predicted"/>
<comment type="caution">
    <text evidence="1">The sequence shown here is derived from an EMBL/GenBank/DDBJ whole genome shotgun (WGS) entry which is preliminary data.</text>
</comment>
<accession>A0ABV7DPA5</accession>
<name>A0ABV7DPA5_9RHOB</name>